<reference evidence="1" key="1">
    <citation type="journal article" date="2020" name="Stud. Mycol.">
        <title>101 Dothideomycetes genomes: a test case for predicting lifestyles and emergence of pathogens.</title>
        <authorList>
            <person name="Haridas S."/>
            <person name="Albert R."/>
            <person name="Binder M."/>
            <person name="Bloem J."/>
            <person name="Labutti K."/>
            <person name="Salamov A."/>
            <person name="Andreopoulos B."/>
            <person name="Baker S."/>
            <person name="Barry K."/>
            <person name="Bills G."/>
            <person name="Bluhm B."/>
            <person name="Cannon C."/>
            <person name="Castanera R."/>
            <person name="Culley D."/>
            <person name="Daum C."/>
            <person name="Ezra D."/>
            <person name="Gonzalez J."/>
            <person name="Henrissat B."/>
            <person name="Kuo A."/>
            <person name="Liang C."/>
            <person name="Lipzen A."/>
            <person name="Lutzoni F."/>
            <person name="Magnuson J."/>
            <person name="Mondo S."/>
            <person name="Nolan M."/>
            <person name="Ohm R."/>
            <person name="Pangilinan J."/>
            <person name="Park H.-J."/>
            <person name="Ramirez L."/>
            <person name="Alfaro M."/>
            <person name="Sun H."/>
            <person name="Tritt A."/>
            <person name="Yoshinaga Y."/>
            <person name="Zwiers L.-H."/>
            <person name="Turgeon B."/>
            <person name="Goodwin S."/>
            <person name="Spatafora J."/>
            <person name="Crous P."/>
            <person name="Grigoriev I."/>
        </authorList>
    </citation>
    <scope>NUCLEOTIDE SEQUENCE</scope>
    <source>
        <strain evidence="1">ATCC 200398</strain>
    </source>
</reference>
<comment type="caution">
    <text evidence="1">The sequence shown here is derived from an EMBL/GenBank/DDBJ whole genome shotgun (WGS) entry which is preliminary data.</text>
</comment>
<dbReference type="Proteomes" id="UP000799755">
    <property type="component" value="Unassembled WGS sequence"/>
</dbReference>
<name>A0ACB6QWM1_9PLEO</name>
<sequence>MAQLEPYKGGYYLWKYVPSMAAAIIFLIFFMAATFAHSYRIWKTKAWFCVPFGVGGFFEIIGYAARAAAHKRTGKLMPFALQNQGTLLAPVFFAASIYMVFGRIVASVGGWGHSIVRVPWLTKTFVIGDVFSLAVQGGGAGLMVTGSHATLAEAIVILGLMIQIVMFGLFVATIGIFHKRMRRAPTTQAFNPNVRWEQYLHMLYGVSGLIFFRSIFRVIEFALGQDGYPLTNEWTLYIFDSVPMFIVMLVFYWRFPADIKDNKAFDRAGEDLAVITP</sequence>
<keyword evidence="2" id="KW-1185">Reference proteome</keyword>
<dbReference type="EMBL" id="MU003506">
    <property type="protein sequence ID" value="KAF2470905.1"/>
    <property type="molecule type" value="Genomic_DNA"/>
</dbReference>
<evidence type="ECO:0000313" key="1">
    <source>
        <dbReference type="EMBL" id="KAF2470905.1"/>
    </source>
</evidence>
<proteinExistence type="predicted"/>
<organism evidence="1 2">
    <name type="scientific">Lindgomyces ingoldianus</name>
    <dbReference type="NCBI Taxonomy" id="673940"/>
    <lineage>
        <taxon>Eukaryota</taxon>
        <taxon>Fungi</taxon>
        <taxon>Dikarya</taxon>
        <taxon>Ascomycota</taxon>
        <taxon>Pezizomycotina</taxon>
        <taxon>Dothideomycetes</taxon>
        <taxon>Pleosporomycetidae</taxon>
        <taxon>Pleosporales</taxon>
        <taxon>Lindgomycetaceae</taxon>
        <taxon>Lindgomyces</taxon>
    </lineage>
</organism>
<evidence type="ECO:0000313" key="2">
    <source>
        <dbReference type="Proteomes" id="UP000799755"/>
    </source>
</evidence>
<accession>A0ACB6QWM1</accession>
<gene>
    <name evidence="1" type="ORF">BDR25DRAFT_325234</name>
</gene>
<protein>
    <submittedName>
        <fullName evidence="1">RTA1 like protein</fullName>
    </submittedName>
</protein>